<name>A0A7C2AQC7_9GAMM</name>
<accession>A0A7C2AQC7</accession>
<dbReference type="InterPro" id="IPR003806">
    <property type="entry name" value="ATP-grasp_PylC-type"/>
</dbReference>
<evidence type="ECO:0000256" key="1">
    <source>
        <dbReference type="PROSITE-ProRule" id="PRU00409"/>
    </source>
</evidence>
<protein>
    <submittedName>
        <fullName evidence="3">ATP-grasp domain-containing protein</fullName>
    </submittedName>
</protein>
<dbReference type="InterPro" id="IPR011761">
    <property type="entry name" value="ATP-grasp"/>
</dbReference>
<dbReference type="PIRSF" id="PIRSF016766">
    <property type="entry name" value="UCP016766_ATPgrasp"/>
    <property type="match status" value="1"/>
</dbReference>
<dbReference type="Gene3D" id="2.30.36.100">
    <property type="match status" value="1"/>
</dbReference>
<dbReference type="PROSITE" id="PS50975">
    <property type="entry name" value="ATP_GRASP"/>
    <property type="match status" value="1"/>
</dbReference>
<dbReference type="Pfam" id="PF18301">
    <property type="entry name" value="preATP-grasp_3"/>
    <property type="match status" value="1"/>
</dbReference>
<dbReference type="Proteomes" id="UP000886384">
    <property type="component" value="Unassembled WGS sequence"/>
</dbReference>
<dbReference type="EMBL" id="DRHY01000208">
    <property type="protein sequence ID" value="HEC74614.1"/>
    <property type="molecule type" value="Genomic_DNA"/>
</dbReference>
<dbReference type="SUPFAM" id="SSF56059">
    <property type="entry name" value="Glutathione synthetase ATP-binding domain-like"/>
    <property type="match status" value="1"/>
</dbReference>
<gene>
    <name evidence="3" type="ORF">ENI26_09630</name>
</gene>
<dbReference type="InterPro" id="IPR040803">
    <property type="entry name" value="MfnD_preATP-grasp"/>
</dbReference>
<feature type="domain" description="ATP-grasp" evidence="2">
    <location>
        <begin position="254"/>
        <end position="319"/>
    </location>
</feature>
<evidence type="ECO:0000313" key="3">
    <source>
        <dbReference type="EMBL" id="HEC74614.1"/>
    </source>
</evidence>
<proteinExistence type="predicted"/>
<organism evidence="3">
    <name type="scientific">Methylophaga aminisulfidivorans</name>
    <dbReference type="NCBI Taxonomy" id="230105"/>
    <lineage>
        <taxon>Bacteria</taxon>
        <taxon>Pseudomonadati</taxon>
        <taxon>Pseudomonadota</taxon>
        <taxon>Gammaproteobacteria</taxon>
        <taxon>Thiotrichales</taxon>
        <taxon>Piscirickettsiaceae</taxon>
        <taxon>Methylophaga</taxon>
    </lineage>
</organism>
<keyword evidence="1" id="KW-0067">ATP-binding</keyword>
<dbReference type="GO" id="GO:0046872">
    <property type="term" value="F:metal ion binding"/>
    <property type="evidence" value="ECO:0007669"/>
    <property type="project" value="InterPro"/>
</dbReference>
<dbReference type="GO" id="GO:0005524">
    <property type="term" value="F:ATP binding"/>
    <property type="evidence" value="ECO:0007669"/>
    <property type="project" value="UniProtKB-UniRule"/>
</dbReference>
<dbReference type="Gene3D" id="3.30.470.20">
    <property type="entry name" value="ATP-grasp fold, B domain"/>
    <property type="match status" value="1"/>
</dbReference>
<keyword evidence="1" id="KW-0547">Nucleotide-binding</keyword>
<dbReference type="InterPro" id="IPR024710">
    <property type="entry name" value="MfnD"/>
</dbReference>
<evidence type="ECO:0000259" key="2">
    <source>
        <dbReference type="PROSITE" id="PS50975"/>
    </source>
</evidence>
<sequence>MMSIFIYEHITSGALSAEQLSDSLMHEGNMMINALCQDLLALGHSLTIIREASLPHLFDDDKRLTTIYVSDLAEFTKSWQQCQQIFNQFIIIAPETANTLANIVANLRQNGKHVFGCSPEAISLFTDKYQTFKHLKSHQIATPQTFTVEQWLNEINSDEQQRWISKYRDGVGCEQTFIQTSTQLRHFLSNLSSSILSNTIIQPYIDSQSLSLSLFITAEDIHLLSVNIQHMQQQQNQLHLKYCEVKRNDLIDTDVAIDLAKKLHQSTAGLYGFVGVDLLKTENQLYIVDINPRLTSSYAEAGMRHYGNPALLLHQEIIKTFADNDRF</sequence>
<dbReference type="AlphaFoldDB" id="A0A7C2AQC7"/>
<dbReference type="Pfam" id="PF02655">
    <property type="entry name" value="ATP-grasp_3"/>
    <property type="match status" value="1"/>
</dbReference>
<reference evidence="3" key="1">
    <citation type="journal article" date="2020" name="mSystems">
        <title>Genome- and Community-Level Interaction Insights into Carbon Utilization and Element Cycling Functions of Hydrothermarchaeota in Hydrothermal Sediment.</title>
        <authorList>
            <person name="Zhou Z."/>
            <person name="Liu Y."/>
            <person name="Xu W."/>
            <person name="Pan J."/>
            <person name="Luo Z.H."/>
            <person name="Li M."/>
        </authorList>
    </citation>
    <scope>NUCLEOTIDE SEQUENCE [LARGE SCALE GENOMIC DNA]</scope>
    <source>
        <strain evidence="3">HyVt-380</strain>
    </source>
</reference>
<comment type="caution">
    <text evidence="3">The sequence shown here is derived from an EMBL/GenBank/DDBJ whole genome shotgun (WGS) entry which is preliminary data.</text>
</comment>
<dbReference type="Gene3D" id="3.40.50.11770">
    <property type="match status" value="1"/>
</dbReference>